<evidence type="ECO:0000313" key="3">
    <source>
        <dbReference type="Proteomes" id="UP000001514"/>
    </source>
</evidence>
<dbReference type="HOGENOM" id="CLU_1206558_0_0_1"/>
<dbReference type="Proteomes" id="UP000001514">
    <property type="component" value="Unassembled WGS sequence"/>
</dbReference>
<keyword evidence="3" id="KW-1185">Reference proteome</keyword>
<dbReference type="PANTHER" id="PTHR35280:SF1">
    <property type="entry name" value="F17L21.9"/>
    <property type="match status" value="1"/>
</dbReference>
<accession>D8RVD6</accession>
<dbReference type="PANTHER" id="PTHR35280">
    <property type="entry name" value="F17L21.9"/>
    <property type="match status" value="1"/>
</dbReference>
<feature type="region of interest" description="Disordered" evidence="1">
    <location>
        <begin position="102"/>
        <end position="132"/>
    </location>
</feature>
<dbReference type="InParanoid" id="D8RVD6"/>
<protein>
    <submittedName>
        <fullName evidence="2">Uncharacterized protein</fullName>
    </submittedName>
</protein>
<gene>
    <name evidence="2" type="ORF">SELMODRAFT_415211</name>
</gene>
<evidence type="ECO:0000256" key="1">
    <source>
        <dbReference type="SAM" id="MobiDB-lite"/>
    </source>
</evidence>
<reference evidence="2 3" key="1">
    <citation type="journal article" date="2011" name="Science">
        <title>The Selaginella genome identifies genetic changes associated with the evolution of vascular plants.</title>
        <authorList>
            <person name="Banks J.A."/>
            <person name="Nishiyama T."/>
            <person name="Hasebe M."/>
            <person name="Bowman J.L."/>
            <person name="Gribskov M."/>
            <person name="dePamphilis C."/>
            <person name="Albert V.A."/>
            <person name="Aono N."/>
            <person name="Aoyama T."/>
            <person name="Ambrose B.A."/>
            <person name="Ashton N.W."/>
            <person name="Axtell M.J."/>
            <person name="Barker E."/>
            <person name="Barker M.S."/>
            <person name="Bennetzen J.L."/>
            <person name="Bonawitz N.D."/>
            <person name="Chapple C."/>
            <person name="Cheng C."/>
            <person name="Correa L.G."/>
            <person name="Dacre M."/>
            <person name="DeBarry J."/>
            <person name="Dreyer I."/>
            <person name="Elias M."/>
            <person name="Engstrom E.M."/>
            <person name="Estelle M."/>
            <person name="Feng L."/>
            <person name="Finet C."/>
            <person name="Floyd S.K."/>
            <person name="Frommer W.B."/>
            <person name="Fujita T."/>
            <person name="Gramzow L."/>
            <person name="Gutensohn M."/>
            <person name="Harholt J."/>
            <person name="Hattori M."/>
            <person name="Heyl A."/>
            <person name="Hirai T."/>
            <person name="Hiwatashi Y."/>
            <person name="Ishikawa M."/>
            <person name="Iwata M."/>
            <person name="Karol K.G."/>
            <person name="Koehler B."/>
            <person name="Kolukisaoglu U."/>
            <person name="Kubo M."/>
            <person name="Kurata T."/>
            <person name="Lalonde S."/>
            <person name="Li K."/>
            <person name="Li Y."/>
            <person name="Litt A."/>
            <person name="Lyons E."/>
            <person name="Manning G."/>
            <person name="Maruyama T."/>
            <person name="Michael T.P."/>
            <person name="Mikami K."/>
            <person name="Miyazaki S."/>
            <person name="Morinaga S."/>
            <person name="Murata T."/>
            <person name="Mueller-Roeber B."/>
            <person name="Nelson D.R."/>
            <person name="Obara M."/>
            <person name="Oguri Y."/>
            <person name="Olmstead R.G."/>
            <person name="Onodera N."/>
            <person name="Petersen B.L."/>
            <person name="Pils B."/>
            <person name="Prigge M."/>
            <person name="Rensing S.A."/>
            <person name="Riano-Pachon D.M."/>
            <person name="Roberts A.W."/>
            <person name="Sato Y."/>
            <person name="Scheller H.V."/>
            <person name="Schulz B."/>
            <person name="Schulz C."/>
            <person name="Shakirov E.V."/>
            <person name="Shibagaki N."/>
            <person name="Shinohara N."/>
            <person name="Shippen D.E."/>
            <person name="Soerensen I."/>
            <person name="Sotooka R."/>
            <person name="Sugimoto N."/>
            <person name="Sugita M."/>
            <person name="Sumikawa N."/>
            <person name="Tanurdzic M."/>
            <person name="Theissen G."/>
            <person name="Ulvskov P."/>
            <person name="Wakazuki S."/>
            <person name="Weng J.K."/>
            <person name="Willats W.W."/>
            <person name="Wipf D."/>
            <person name="Wolf P.G."/>
            <person name="Yang L."/>
            <person name="Zimmer A.D."/>
            <person name="Zhu Q."/>
            <person name="Mitros T."/>
            <person name="Hellsten U."/>
            <person name="Loque D."/>
            <person name="Otillar R."/>
            <person name="Salamov A."/>
            <person name="Schmutz J."/>
            <person name="Shapiro H."/>
            <person name="Lindquist E."/>
            <person name="Lucas S."/>
            <person name="Rokhsar D."/>
            <person name="Grigoriev I.V."/>
        </authorList>
    </citation>
    <scope>NUCLEOTIDE SEQUENCE [LARGE SCALE GENOMIC DNA]</scope>
</reference>
<evidence type="ECO:0000313" key="2">
    <source>
        <dbReference type="EMBL" id="EFJ23758.1"/>
    </source>
</evidence>
<dbReference type="Gramene" id="EFJ23758">
    <property type="protein sequence ID" value="EFJ23758"/>
    <property type="gene ID" value="SELMODRAFT_415211"/>
</dbReference>
<dbReference type="EMBL" id="GL377591">
    <property type="protein sequence ID" value="EFJ23758.1"/>
    <property type="molecule type" value="Genomic_DNA"/>
</dbReference>
<dbReference type="KEGG" id="smo:SELMODRAFT_415211"/>
<feature type="compositionally biased region" description="Basic and acidic residues" evidence="1">
    <location>
        <begin position="119"/>
        <end position="132"/>
    </location>
</feature>
<organism evidence="3">
    <name type="scientific">Selaginella moellendorffii</name>
    <name type="common">Spikemoss</name>
    <dbReference type="NCBI Taxonomy" id="88036"/>
    <lineage>
        <taxon>Eukaryota</taxon>
        <taxon>Viridiplantae</taxon>
        <taxon>Streptophyta</taxon>
        <taxon>Embryophyta</taxon>
        <taxon>Tracheophyta</taxon>
        <taxon>Lycopodiopsida</taxon>
        <taxon>Selaginellales</taxon>
        <taxon>Selaginellaceae</taxon>
        <taxon>Selaginella</taxon>
    </lineage>
</organism>
<sequence length="230" mass="25746">MEDDFEAVECAVRRVLNQELDGGGENAGGKIELLHRLIEEVHAARARSRKESKTSSDASENAAVKAAVAAANAAQAAADSVAKNSRMIELLLDTVRVSRRDHRRGAAAVDSTDDDDESLPERGDENEKEEKKLSRIVRNLQRQNVITHFILGFMVITTAIWRVKEITWILRVRKMLANPLETVGGIFGGDHHQEHHRKHKEEIEKPLQLPHLELPTLFHKSETTEDSISS</sequence>
<proteinExistence type="predicted"/>
<dbReference type="AlphaFoldDB" id="D8RVD6"/>
<dbReference type="eggNOG" id="ENOG502SFB6">
    <property type="taxonomic scope" value="Eukaryota"/>
</dbReference>
<name>D8RVD6_SELML</name>